<dbReference type="InterPro" id="IPR050546">
    <property type="entry name" value="Glycosyl_Hydrlase_16"/>
</dbReference>
<dbReference type="EMBL" id="GL377302">
    <property type="protein sequence ID" value="EFJ02376.1"/>
    <property type="molecule type" value="Genomic_DNA"/>
</dbReference>
<keyword evidence="2" id="KW-0378">Hydrolase</keyword>
<dbReference type="RefSeq" id="XP_003037278.1">
    <property type="nucleotide sequence ID" value="XM_003037232.1"/>
</dbReference>
<evidence type="ECO:0000313" key="3">
    <source>
        <dbReference type="Proteomes" id="UP000007431"/>
    </source>
</evidence>
<dbReference type="GeneID" id="9584910"/>
<dbReference type="OMA" id="DTFDFFT"/>
<dbReference type="KEGG" id="scm:SCHCO_02721926"/>
<dbReference type="InterPro" id="IPR000757">
    <property type="entry name" value="Beta-glucanase-like"/>
</dbReference>
<dbReference type="PANTHER" id="PTHR10963:SF24">
    <property type="entry name" value="GLYCOSIDASE C21B10.07-RELATED"/>
    <property type="match status" value="1"/>
</dbReference>
<dbReference type="VEuPathDB" id="FungiDB:SCHCODRAFT_02721926"/>
<dbReference type="InterPro" id="IPR013320">
    <property type="entry name" value="ConA-like_dom_sf"/>
</dbReference>
<protein>
    <submittedName>
        <fullName evidence="2">Glycoside hydrolase family 16 protein</fullName>
    </submittedName>
</protein>
<reference evidence="2 3" key="1">
    <citation type="journal article" date="2010" name="Nat. Biotechnol.">
        <title>Genome sequence of the model mushroom Schizophyllum commune.</title>
        <authorList>
            <person name="Ohm R.A."/>
            <person name="de Jong J.F."/>
            <person name="Lugones L.G."/>
            <person name="Aerts A."/>
            <person name="Kothe E."/>
            <person name="Stajich J.E."/>
            <person name="de Vries R.P."/>
            <person name="Record E."/>
            <person name="Levasseur A."/>
            <person name="Baker S.E."/>
            <person name="Bartholomew K.A."/>
            <person name="Coutinho P.M."/>
            <person name="Erdmann S."/>
            <person name="Fowler T.J."/>
            <person name="Gathman A.C."/>
            <person name="Lombard V."/>
            <person name="Henrissat B."/>
            <person name="Knabe N."/>
            <person name="Kuees U."/>
            <person name="Lilly W.W."/>
            <person name="Lindquist E."/>
            <person name="Lucas S."/>
            <person name="Magnuson J.K."/>
            <person name="Piumi F."/>
            <person name="Raudaskoski M."/>
            <person name="Salamov A."/>
            <person name="Schmutz J."/>
            <person name="Schwarze F.W.M.R."/>
            <person name="vanKuyk P.A."/>
            <person name="Horton J.S."/>
            <person name="Grigoriev I.V."/>
            <person name="Woesten H.A.B."/>
        </authorList>
    </citation>
    <scope>NUCLEOTIDE SEQUENCE [LARGE SCALE GENOMIC DNA]</scope>
    <source>
        <strain evidence="3">H4-8 / FGSC 9210</strain>
    </source>
</reference>
<evidence type="ECO:0000259" key="1">
    <source>
        <dbReference type="PROSITE" id="PS51762"/>
    </source>
</evidence>
<accession>D8PPU4</accession>
<evidence type="ECO:0000313" key="2">
    <source>
        <dbReference type="EMBL" id="EFJ02376.1"/>
    </source>
</evidence>
<dbReference type="Proteomes" id="UP000007431">
    <property type="component" value="Unassembled WGS sequence"/>
</dbReference>
<dbReference type="PANTHER" id="PTHR10963">
    <property type="entry name" value="GLYCOSYL HYDROLASE-RELATED"/>
    <property type="match status" value="1"/>
</dbReference>
<feature type="domain" description="GH16" evidence="1">
    <location>
        <begin position="11"/>
        <end position="304"/>
    </location>
</feature>
<dbReference type="Gene3D" id="2.60.120.200">
    <property type="match status" value="1"/>
</dbReference>
<dbReference type="GO" id="GO:0009251">
    <property type="term" value="P:glucan catabolic process"/>
    <property type="evidence" value="ECO:0007669"/>
    <property type="project" value="TreeGrafter"/>
</dbReference>
<dbReference type="Pfam" id="PF26113">
    <property type="entry name" value="GH16_XgeA"/>
    <property type="match status" value="1"/>
</dbReference>
<dbReference type="SUPFAM" id="SSF49899">
    <property type="entry name" value="Concanavalin A-like lectins/glucanases"/>
    <property type="match status" value="1"/>
</dbReference>
<dbReference type="GO" id="GO:0004553">
    <property type="term" value="F:hydrolase activity, hydrolyzing O-glycosyl compounds"/>
    <property type="evidence" value="ECO:0007669"/>
    <property type="project" value="InterPro"/>
</dbReference>
<dbReference type="AlphaFoldDB" id="D8PPU4"/>
<name>D8PPU4_SCHCM</name>
<proteinExistence type="predicted"/>
<gene>
    <name evidence="2" type="ORF">SCHCODRAFT_49856</name>
</gene>
<organism evidence="3">
    <name type="scientific">Schizophyllum commune (strain H4-8 / FGSC 9210)</name>
    <name type="common">Split gill fungus</name>
    <dbReference type="NCBI Taxonomy" id="578458"/>
    <lineage>
        <taxon>Eukaryota</taxon>
        <taxon>Fungi</taxon>
        <taxon>Dikarya</taxon>
        <taxon>Basidiomycota</taxon>
        <taxon>Agaricomycotina</taxon>
        <taxon>Agaricomycetes</taxon>
        <taxon>Agaricomycetidae</taxon>
        <taxon>Agaricales</taxon>
        <taxon>Schizophyllaceae</taxon>
        <taxon>Schizophyllum</taxon>
    </lineage>
</organism>
<dbReference type="OrthoDB" id="192832at2759"/>
<dbReference type="HOGENOM" id="CLU_016972_0_2_1"/>
<dbReference type="CDD" id="cd02181">
    <property type="entry name" value="GH16_fungal_Lam16A_glucanase"/>
    <property type="match status" value="1"/>
</dbReference>
<keyword evidence="3" id="KW-1185">Reference proteome</keyword>
<dbReference type="eggNOG" id="ENOG502SIDQ">
    <property type="taxonomic scope" value="Eukaryota"/>
</dbReference>
<dbReference type="PROSITE" id="PS51762">
    <property type="entry name" value="GH16_2"/>
    <property type="match status" value="1"/>
</dbReference>
<dbReference type="InParanoid" id="D8PPU4"/>
<sequence length="369" mass="40389">MPHDLRSIRNYSGGSGPIPPRQQNAIERRFDAQQLDVNANGSTFLWLLEDDFSGDDFFNNFGFFTGEDPTHYVDANTAFGSGLSYVQDDGIVVMKGDNTSWLGDGEYRKSVRISSYKQYNTGLFILDLNKAPWGCAVWPAFWTLGSGTWPQTGEIDIIEGVHDNEHNQVAWHTASGCYLDPTASFTGTVVVQNNTNCDGSVNSNAGCAIAEWSRASYGPYFDAQGGGVFAMKWDENGIAVYSFYRAAIPDDINAGSPNPSGWGKPVAFLSPDSCDPIKYFTNHSIIFDITFCGDWAGNSYATSGCPGECSDRLKDPANFVNASWSINSLKVYSKQPLNGHLNGAPPRYSEHVAPTLLAFGLAVLSWHLW</sequence>